<organism evidence="1 2">
    <name type="scientific">Brachyspira pilosicoli (strain ATCC BAA-1826 / 95/1000)</name>
    <dbReference type="NCBI Taxonomy" id="759914"/>
    <lineage>
        <taxon>Bacteria</taxon>
        <taxon>Pseudomonadati</taxon>
        <taxon>Spirochaetota</taxon>
        <taxon>Spirochaetia</taxon>
        <taxon>Brachyspirales</taxon>
        <taxon>Brachyspiraceae</taxon>
        <taxon>Brachyspira</taxon>
    </lineage>
</organism>
<accession>D8IE98</accession>
<dbReference type="InParanoid" id="D8IE98"/>
<keyword evidence="2" id="KW-1185">Reference proteome</keyword>
<protein>
    <submittedName>
        <fullName evidence="1">Uncharacterized protein</fullName>
    </submittedName>
</protein>
<dbReference type="RefSeq" id="WP_013244421.1">
    <property type="nucleotide sequence ID" value="NC_014330.1"/>
</dbReference>
<dbReference type="EMBL" id="CP002025">
    <property type="protein sequence ID" value="ADK31471.1"/>
    <property type="molecule type" value="Genomic_DNA"/>
</dbReference>
<evidence type="ECO:0000313" key="1">
    <source>
        <dbReference type="EMBL" id="ADK31471.1"/>
    </source>
</evidence>
<dbReference type="AlphaFoldDB" id="D8IE98"/>
<dbReference type="Pfam" id="PF21983">
    <property type="entry name" value="NikA-like"/>
    <property type="match status" value="1"/>
</dbReference>
<sequence length="63" mass="7126">MPRGGARKGAGRKIEGSEKAEVRVMFRLTKETYNLINTYAQKENLSVGQYVRKVAILNIKDNN</sequence>
<dbReference type="GeneID" id="56440053"/>
<name>D8IE98_BRAP9</name>
<dbReference type="Proteomes" id="UP000000332">
    <property type="component" value="Chromosome"/>
</dbReference>
<evidence type="ECO:0000313" key="2">
    <source>
        <dbReference type="Proteomes" id="UP000000332"/>
    </source>
</evidence>
<dbReference type="HOGENOM" id="CLU_196553_0_0_12"/>
<dbReference type="InterPro" id="IPR053842">
    <property type="entry name" value="NikA-like"/>
</dbReference>
<reference evidence="1 2" key="1">
    <citation type="journal article" date="2010" name="PLoS ONE">
        <title>The complete genome sequence of the pathogenic intestinal spirochete Brachyspira pilosicoli and comparison with other Brachyspira genomes.</title>
        <authorList>
            <person name="Wanchanthuek P."/>
            <person name="Bellgard M.I."/>
            <person name="La T."/>
            <person name="Ryan K."/>
            <person name="Moolhuijzen P."/>
            <person name="Chapman B."/>
            <person name="Black M."/>
            <person name="Schibeci D."/>
            <person name="Hunter A."/>
            <person name="Barrero R."/>
            <person name="Phillips N.D."/>
            <person name="Hampson D.J."/>
        </authorList>
    </citation>
    <scope>NUCLEOTIDE SEQUENCE [LARGE SCALE GENOMIC DNA]</scope>
    <source>
        <strain evidence="2">ATCC BAA-1826 / 95/1000</strain>
    </source>
</reference>
<dbReference type="STRING" id="759914.BP951000_1488"/>
<gene>
    <name evidence="1" type="ordered locus">BP951000_1488</name>
</gene>
<dbReference type="KEGG" id="bpo:BP951000_1488"/>
<proteinExistence type="predicted"/>